<dbReference type="Gene3D" id="2.40.420.20">
    <property type="match status" value="1"/>
</dbReference>
<comment type="subcellular location">
    <subcellularLocation>
        <location evidence="1">Cell envelope</location>
    </subcellularLocation>
</comment>
<feature type="domain" description="Multidrug resistance protein MdtA-like alpha-helical hairpin" evidence="4">
    <location>
        <begin position="106"/>
        <end position="174"/>
    </location>
</feature>
<dbReference type="Gene3D" id="2.40.30.170">
    <property type="match status" value="1"/>
</dbReference>
<evidence type="ECO:0000313" key="8">
    <source>
        <dbReference type="EMBL" id="ACN58864.1"/>
    </source>
</evidence>
<organism evidence="8">
    <name type="scientific">uncultured bacterium BLR13</name>
    <dbReference type="NCBI Taxonomy" id="506515"/>
    <lineage>
        <taxon>Bacteria</taxon>
        <taxon>environmental samples</taxon>
    </lineage>
</organism>
<feature type="coiled-coil region" evidence="3">
    <location>
        <begin position="136"/>
        <end position="170"/>
    </location>
</feature>
<dbReference type="Gene3D" id="1.10.287.470">
    <property type="entry name" value="Helix hairpin bin"/>
    <property type="match status" value="1"/>
</dbReference>
<dbReference type="Gene3D" id="2.40.50.100">
    <property type="match status" value="1"/>
</dbReference>
<feature type="domain" description="Multidrug resistance protein MdtA-like barrel-sandwich hybrid" evidence="5">
    <location>
        <begin position="65"/>
        <end position="204"/>
    </location>
</feature>
<dbReference type="InterPro" id="IPR058624">
    <property type="entry name" value="MdtA-like_HH"/>
</dbReference>
<dbReference type="EMBL" id="EU408352">
    <property type="protein sequence ID" value="ACN58864.1"/>
    <property type="molecule type" value="Genomic_DNA"/>
</dbReference>
<dbReference type="InterPro" id="IPR058626">
    <property type="entry name" value="MdtA-like_b-barrel"/>
</dbReference>
<dbReference type="Pfam" id="PF25944">
    <property type="entry name" value="Beta-barrel_RND"/>
    <property type="match status" value="1"/>
</dbReference>
<feature type="domain" description="Multidrug resistance protein MdtA-like C-terminal permuted SH3" evidence="7">
    <location>
        <begin position="311"/>
        <end position="362"/>
    </location>
</feature>
<dbReference type="Pfam" id="PF25876">
    <property type="entry name" value="HH_MFP_RND"/>
    <property type="match status" value="1"/>
</dbReference>
<dbReference type="SUPFAM" id="SSF111369">
    <property type="entry name" value="HlyD-like secretion proteins"/>
    <property type="match status" value="1"/>
</dbReference>
<dbReference type="NCBIfam" id="TIGR01730">
    <property type="entry name" value="RND_mfp"/>
    <property type="match status" value="1"/>
</dbReference>
<comment type="similarity">
    <text evidence="2">Belongs to the membrane fusion protein (MFP) (TC 8.A.1) family.</text>
</comment>
<feature type="domain" description="Multidrug resistance protein MdtA-like beta-barrel" evidence="6">
    <location>
        <begin position="241"/>
        <end position="297"/>
    </location>
</feature>
<accession>C0INH8</accession>
<dbReference type="InterPro" id="IPR058627">
    <property type="entry name" value="MdtA-like_C"/>
</dbReference>
<sequence>MNILAALASSRWFKLSLLFALLAGCGKHEEGAPQGGPPAVSVAPAVKRDVKEFDEFTARLEAPDTVDIRSRVAGTLMQVHFREGQMVHKGDPLFTIDPRPFAAEAARVEAQLVAARTSGELSKTELARAEKLVAVRGVSQQELDQLKAALANANSNVKAYEAALVQARLNLEFTRIVAPVTGRTSRANVTAGNLVNIGDPVLTTVVSNDRMYAYFDASEAIYLKYMRSARDGSRPSSRDVPNAVRLGLANEEGFPHEGHMDFVDNRLNPATASMRGRAVFDNKDGLYTPGLFARIQLVGSGSYAATLVSDRAITTDQTRKVVLVVGKNNIVEQREIKPGALIGGMRVVTGINAGELVIVDGLLRAFPGAPVAPQVLKVDEQGLPIPAPPPGAAPVAKG</sequence>
<dbReference type="GO" id="GO:0005886">
    <property type="term" value="C:plasma membrane"/>
    <property type="evidence" value="ECO:0007669"/>
    <property type="project" value="TreeGrafter"/>
</dbReference>
<evidence type="ECO:0000259" key="5">
    <source>
        <dbReference type="Pfam" id="PF25917"/>
    </source>
</evidence>
<gene>
    <name evidence="8" type="ORF">AKSOIL_0249</name>
</gene>
<keyword evidence="3" id="KW-0175">Coiled coil</keyword>
<evidence type="ECO:0000256" key="1">
    <source>
        <dbReference type="ARBA" id="ARBA00004196"/>
    </source>
</evidence>
<dbReference type="GO" id="GO:0046677">
    <property type="term" value="P:response to antibiotic"/>
    <property type="evidence" value="ECO:0007669"/>
    <property type="project" value="TreeGrafter"/>
</dbReference>
<evidence type="ECO:0000259" key="6">
    <source>
        <dbReference type="Pfam" id="PF25944"/>
    </source>
</evidence>
<dbReference type="GO" id="GO:0022857">
    <property type="term" value="F:transmembrane transporter activity"/>
    <property type="evidence" value="ECO:0007669"/>
    <property type="project" value="InterPro"/>
</dbReference>
<dbReference type="PANTHER" id="PTHR30158">
    <property type="entry name" value="ACRA/E-RELATED COMPONENT OF DRUG EFFLUX TRANSPORTER"/>
    <property type="match status" value="1"/>
</dbReference>
<dbReference type="Pfam" id="PF25917">
    <property type="entry name" value="BSH_RND"/>
    <property type="match status" value="1"/>
</dbReference>
<evidence type="ECO:0000256" key="2">
    <source>
        <dbReference type="ARBA" id="ARBA00009477"/>
    </source>
</evidence>
<reference evidence="8" key="1">
    <citation type="journal article" date="2009" name="ISME J.">
        <title>Functional metagenomics reveals diverse beta-lactamases in a remote Alaskan soil.</title>
        <authorList>
            <person name="Allen H.K."/>
            <person name="Moe L.A."/>
            <person name="Rodbumrer J."/>
            <person name="Gaarder A."/>
            <person name="Handelsman J."/>
        </authorList>
    </citation>
    <scope>NUCLEOTIDE SEQUENCE</scope>
</reference>
<dbReference type="AlphaFoldDB" id="C0INH8"/>
<protein>
    <submittedName>
        <fullName evidence="8">Multidrug efflux RND transporter</fullName>
    </submittedName>
</protein>
<evidence type="ECO:0000256" key="3">
    <source>
        <dbReference type="SAM" id="Coils"/>
    </source>
</evidence>
<dbReference type="InterPro" id="IPR006143">
    <property type="entry name" value="RND_pump_MFP"/>
</dbReference>
<evidence type="ECO:0000259" key="7">
    <source>
        <dbReference type="Pfam" id="PF25967"/>
    </source>
</evidence>
<proteinExistence type="inferred from homology"/>
<name>C0INH8_9BACT</name>
<dbReference type="Pfam" id="PF25967">
    <property type="entry name" value="RND-MFP_C"/>
    <property type="match status" value="1"/>
</dbReference>
<dbReference type="GO" id="GO:0030313">
    <property type="term" value="C:cell envelope"/>
    <property type="evidence" value="ECO:0007669"/>
    <property type="project" value="UniProtKB-SubCell"/>
</dbReference>
<evidence type="ECO:0000259" key="4">
    <source>
        <dbReference type="Pfam" id="PF25876"/>
    </source>
</evidence>
<dbReference type="PANTHER" id="PTHR30158:SF26">
    <property type="entry name" value="RESISTANCE-NODULATION-CELL DIVISION (RND) MULTIDRUG EFFLUX MEMBRANE FUSION PROTEIN MEXE"/>
    <property type="match status" value="1"/>
</dbReference>
<dbReference type="InterPro" id="IPR058625">
    <property type="entry name" value="MdtA-like_BSH"/>
</dbReference>